<proteinExistence type="predicted"/>
<comment type="caution">
    <text evidence="2">The sequence shown here is derived from an EMBL/GenBank/DDBJ whole genome shotgun (WGS) entry which is preliminary data.</text>
</comment>
<accession>A0A8T0NK49</accession>
<feature type="compositionally biased region" description="Polar residues" evidence="1">
    <location>
        <begin position="86"/>
        <end position="101"/>
    </location>
</feature>
<dbReference type="Proteomes" id="UP000823388">
    <property type="component" value="Chromosome 9K"/>
</dbReference>
<feature type="compositionally biased region" description="Low complexity" evidence="1">
    <location>
        <begin position="67"/>
        <end position="77"/>
    </location>
</feature>
<feature type="region of interest" description="Disordered" evidence="1">
    <location>
        <begin position="151"/>
        <end position="198"/>
    </location>
</feature>
<evidence type="ECO:0000256" key="1">
    <source>
        <dbReference type="SAM" id="MobiDB-lite"/>
    </source>
</evidence>
<dbReference type="AlphaFoldDB" id="A0A8T0NK49"/>
<feature type="compositionally biased region" description="Pro residues" evidence="1">
    <location>
        <begin position="15"/>
        <end position="25"/>
    </location>
</feature>
<protein>
    <submittedName>
        <fullName evidence="2">Uncharacterized protein</fullName>
    </submittedName>
</protein>
<organism evidence="2 3">
    <name type="scientific">Panicum virgatum</name>
    <name type="common">Blackwell switchgrass</name>
    <dbReference type="NCBI Taxonomy" id="38727"/>
    <lineage>
        <taxon>Eukaryota</taxon>
        <taxon>Viridiplantae</taxon>
        <taxon>Streptophyta</taxon>
        <taxon>Embryophyta</taxon>
        <taxon>Tracheophyta</taxon>
        <taxon>Spermatophyta</taxon>
        <taxon>Magnoliopsida</taxon>
        <taxon>Liliopsida</taxon>
        <taxon>Poales</taxon>
        <taxon>Poaceae</taxon>
        <taxon>PACMAD clade</taxon>
        <taxon>Panicoideae</taxon>
        <taxon>Panicodae</taxon>
        <taxon>Paniceae</taxon>
        <taxon>Panicinae</taxon>
        <taxon>Panicum</taxon>
        <taxon>Panicum sect. Hiantes</taxon>
    </lineage>
</organism>
<evidence type="ECO:0000313" key="2">
    <source>
        <dbReference type="EMBL" id="KAG2549278.1"/>
    </source>
</evidence>
<dbReference type="EMBL" id="CM029053">
    <property type="protein sequence ID" value="KAG2549278.1"/>
    <property type="molecule type" value="Genomic_DNA"/>
</dbReference>
<evidence type="ECO:0000313" key="3">
    <source>
        <dbReference type="Proteomes" id="UP000823388"/>
    </source>
</evidence>
<sequence length="198" mass="21064">MRSYSAAPACGIPPRGHPAPPPPRPKLLFHLADQSNMAGRGLAPYAAYACSASRHPIAGSSPRRRLLSPSCSSSSPLHNHAALATGATSPRSQSSHPQAIESQLGMLGGQVKVPRRRRRVQSLNVQGPRRVGQRGDWGIWRKYVTRSSSVRSSTRVRRCSPPGTLMGTHLATSPPPAQALPLDPEAPKFTAGHGSLRG</sequence>
<name>A0A8T0NK49_PANVG</name>
<keyword evidence="3" id="KW-1185">Reference proteome</keyword>
<feature type="region of interest" description="Disordered" evidence="1">
    <location>
        <begin position="59"/>
        <end position="102"/>
    </location>
</feature>
<feature type="region of interest" description="Disordered" evidence="1">
    <location>
        <begin position="1"/>
        <end position="26"/>
    </location>
</feature>
<gene>
    <name evidence="2" type="ORF">PVAP13_9KG263600</name>
</gene>
<reference evidence="2" key="1">
    <citation type="submission" date="2020-05" db="EMBL/GenBank/DDBJ databases">
        <title>WGS assembly of Panicum virgatum.</title>
        <authorList>
            <person name="Lovell J.T."/>
            <person name="Jenkins J."/>
            <person name="Shu S."/>
            <person name="Juenger T.E."/>
            <person name="Schmutz J."/>
        </authorList>
    </citation>
    <scope>NUCLEOTIDE SEQUENCE</scope>
    <source>
        <strain evidence="2">AP13</strain>
    </source>
</reference>